<dbReference type="InterPro" id="IPR053790">
    <property type="entry name" value="P5CR-like_CS"/>
</dbReference>
<feature type="binding site" evidence="2">
    <location>
        <position position="53"/>
    </location>
    <ligand>
        <name>NADPH</name>
        <dbReference type="ChEBI" id="CHEBI:57783"/>
    </ligand>
</feature>
<feature type="binding site" evidence="2">
    <location>
        <begin position="66"/>
        <end position="69"/>
    </location>
    <ligand>
        <name>NADP(+)</name>
        <dbReference type="ChEBI" id="CHEBI:58349"/>
    </ligand>
</feature>
<evidence type="ECO:0000256" key="1">
    <source>
        <dbReference type="ARBA" id="ARBA00005525"/>
    </source>
</evidence>
<dbReference type="EMBL" id="BMIQ01000003">
    <property type="protein sequence ID" value="GGE05912.1"/>
    <property type="molecule type" value="Genomic_DNA"/>
</dbReference>
<dbReference type="PANTHER" id="PTHR11645:SF13">
    <property type="entry name" value="PYRROLINE-5-CARBOXYLATE REDUCTASE CATALYTIC N-TERMINAL DOMAIN-CONTAINING PROTEIN"/>
    <property type="match status" value="1"/>
</dbReference>
<gene>
    <name evidence="5" type="primary">proC</name>
    <name evidence="5" type="ORF">GCM10011390_26220</name>
</gene>
<evidence type="ECO:0000313" key="6">
    <source>
        <dbReference type="Proteomes" id="UP000644699"/>
    </source>
</evidence>
<organism evidence="5 6">
    <name type="scientific">Aureimonas endophytica</name>
    <dbReference type="NCBI Taxonomy" id="2027858"/>
    <lineage>
        <taxon>Bacteria</taxon>
        <taxon>Pseudomonadati</taxon>
        <taxon>Pseudomonadota</taxon>
        <taxon>Alphaproteobacteria</taxon>
        <taxon>Hyphomicrobiales</taxon>
        <taxon>Aurantimonadaceae</taxon>
        <taxon>Aureimonas</taxon>
    </lineage>
</organism>
<feature type="domain" description="Pyrroline-5-carboxylate reductase catalytic N-terminal" evidence="3">
    <location>
        <begin position="4"/>
        <end position="93"/>
    </location>
</feature>
<dbReference type="PROSITE" id="PS00521">
    <property type="entry name" value="P5CR"/>
    <property type="match status" value="1"/>
</dbReference>
<dbReference type="GO" id="GO:0055129">
    <property type="term" value="P:L-proline biosynthetic process"/>
    <property type="evidence" value="ECO:0007669"/>
    <property type="project" value="TreeGrafter"/>
</dbReference>
<keyword evidence="2" id="KW-0521">NADP</keyword>
<keyword evidence="6" id="KW-1185">Reference proteome</keyword>
<dbReference type="RefSeq" id="WP_188909097.1">
    <property type="nucleotide sequence ID" value="NZ_BMIQ01000003.1"/>
</dbReference>
<dbReference type="InterPro" id="IPR000304">
    <property type="entry name" value="Pyrroline-COOH_reductase"/>
</dbReference>
<feature type="binding site" evidence="2">
    <location>
        <begin position="7"/>
        <end position="12"/>
    </location>
    <ligand>
        <name>NADP(+)</name>
        <dbReference type="ChEBI" id="CHEBI:58349"/>
    </ligand>
</feature>
<sequence>MTMIGFLGVGHLAAALLEGLLAGGRPGGDFLLSPRGQGAALGARLAVPVAADNRDLVARCDIVILATRPRDAADAVAGLPFREDQLLVSACAGLPLDRLRGAAAPARLCRIMPLTAASLGASPTALFPDEPRLRSLLAPLGPILPLAREADFETATVSAAVYGFAQALIARAATWQAAQGLDPATARRLSALTFVAAGRMVAESETPMERLLGELATPGGITERGLGVLEEAGAMAAWEAACAAVLAKLRGSD</sequence>
<comment type="similarity">
    <text evidence="1">Belongs to the pyrroline-5-carboxylate reductase family.</text>
</comment>
<accession>A0A917E5U0</accession>
<dbReference type="SUPFAM" id="SSF48179">
    <property type="entry name" value="6-phosphogluconate dehydrogenase C-terminal domain-like"/>
    <property type="match status" value="1"/>
</dbReference>
<dbReference type="PANTHER" id="PTHR11645">
    <property type="entry name" value="PYRROLINE-5-CARBOXYLATE REDUCTASE"/>
    <property type="match status" value="1"/>
</dbReference>
<dbReference type="Gene3D" id="3.40.50.720">
    <property type="entry name" value="NAD(P)-binding Rossmann-like Domain"/>
    <property type="match status" value="1"/>
</dbReference>
<comment type="caution">
    <text evidence="5">The sequence shown here is derived from an EMBL/GenBank/DDBJ whole genome shotgun (WGS) entry which is preliminary data.</text>
</comment>
<name>A0A917E5U0_9HYPH</name>
<evidence type="ECO:0000259" key="4">
    <source>
        <dbReference type="Pfam" id="PF14748"/>
    </source>
</evidence>
<dbReference type="InterPro" id="IPR036291">
    <property type="entry name" value="NAD(P)-bd_dom_sf"/>
</dbReference>
<dbReference type="AlphaFoldDB" id="A0A917E5U0"/>
<protein>
    <submittedName>
        <fullName evidence="5">Pyrroline-5-carboxylate reductase</fullName>
    </submittedName>
</protein>
<dbReference type="InterPro" id="IPR029036">
    <property type="entry name" value="P5CR_dimer"/>
</dbReference>
<dbReference type="GO" id="GO:0004735">
    <property type="term" value="F:pyrroline-5-carboxylate reductase activity"/>
    <property type="evidence" value="ECO:0007669"/>
    <property type="project" value="InterPro"/>
</dbReference>
<proteinExistence type="inferred from homology"/>
<dbReference type="Proteomes" id="UP000644699">
    <property type="component" value="Unassembled WGS sequence"/>
</dbReference>
<evidence type="ECO:0000313" key="5">
    <source>
        <dbReference type="EMBL" id="GGE05912.1"/>
    </source>
</evidence>
<evidence type="ECO:0000259" key="3">
    <source>
        <dbReference type="Pfam" id="PF03807"/>
    </source>
</evidence>
<dbReference type="SUPFAM" id="SSF51735">
    <property type="entry name" value="NAD(P)-binding Rossmann-fold domains"/>
    <property type="match status" value="1"/>
</dbReference>
<dbReference type="InterPro" id="IPR028939">
    <property type="entry name" value="P5C_Rdtase_cat_N"/>
</dbReference>
<dbReference type="Pfam" id="PF03807">
    <property type="entry name" value="F420_oxidored"/>
    <property type="match status" value="1"/>
</dbReference>
<dbReference type="PIRSF" id="PIRSF000193">
    <property type="entry name" value="Pyrrol-5-carb_rd"/>
    <property type="match status" value="1"/>
</dbReference>
<reference evidence="5" key="2">
    <citation type="submission" date="2020-09" db="EMBL/GenBank/DDBJ databases">
        <authorList>
            <person name="Sun Q."/>
            <person name="Zhou Y."/>
        </authorList>
    </citation>
    <scope>NUCLEOTIDE SEQUENCE</scope>
    <source>
        <strain evidence="5">CGMCC 1.15367</strain>
    </source>
</reference>
<dbReference type="Pfam" id="PF14748">
    <property type="entry name" value="P5CR_dimer"/>
    <property type="match status" value="1"/>
</dbReference>
<reference evidence="5" key="1">
    <citation type="journal article" date="2014" name="Int. J. Syst. Evol. Microbiol.">
        <title>Complete genome sequence of Corynebacterium casei LMG S-19264T (=DSM 44701T), isolated from a smear-ripened cheese.</title>
        <authorList>
            <consortium name="US DOE Joint Genome Institute (JGI-PGF)"/>
            <person name="Walter F."/>
            <person name="Albersmeier A."/>
            <person name="Kalinowski J."/>
            <person name="Ruckert C."/>
        </authorList>
    </citation>
    <scope>NUCLEOTIDE SEQUENCE</scope>
    <source>
        <strain evidence="5">CGMCC 1.15367</strain>
    </source>
</reference>
<evidence type="ECO:0000256" key="2">
    <source>
        <dbReference type="PIRSR" id="PIRSR000193-1"/>
    </source>
</evidence>
<feature type="domain" description="Pyrroline-5-carboxylate reductase dimerisation" evidence="4">
    <location>
        <begin position="157"/>
        <end position="248"/>
    </location>
</feature>
<dbReference type="InterPro" id="IPR008927">
    <property type="entry name" value="6-PGluconate_DH-like_C_sf"/>
</dbReference>
<dbReference type="Gene3D" id="1.10.3730.10">
    <property type="entry name" value="ProC C-terminal domain-like"/>
    <property type="match status" value="1"/>
</dbReference>